<feature type="transmembrane region" description="Helical" evidence="12">
    <location>
        <begin position="153"/>
        <end position="171"/>
    </location>
</feature>
<dbReference type="PROSITE" id="PS01307">
    <property type="entry name" value="MOTA"/>
    <property type="match status" value="1"/>
</dbReference>
<feature type="domain" description="Motility protein A N-terminal" evidence="14">
    <location>
        <begin position="7"/>
        <end position="93"/>
    </location>
</feature>
<keyword evidence="8" id="KW-0375">Hydrogen ion transport</keyword>
<keyword evidence="7" id="KW-0283">Flagellar rotation</keyword>
<dbReference type="Pfam" id="PF01618">
    <property type="entry name" value="MotA_ExbB"/>
    <property type="match status" value="1"/>
</dbReference>
<proteinExistence type="inferred from homology"/>
<evidence type="ECO:0000256" key="1">
    <source>
        <dbReference type="ARBA" id="ARBA00004651"/>
    </source>
</evidence>
<evidence type="ECO:0000256" key="2">
    <source>
        <dbReference type="ARBA" id="ARBA00008038"/>
    </source>
</evidence>
<keyword evidence="4" id="KW-1003">Cell membrane</keyword>
<evidence type="ECO:0000256" key="4">
    <source>
        <dbReference type="ARBA" id="ARBA00022475"/>
    </source>
</evidence>
<dbReference type="InterPro" id="IPR002898">
    <property type="entry name" value="MotA_ExbB_proton_chnl"/>
</dbReference>
<dbReference type="PANTHER" id="PTHR30433:SF3">
    <property type="entry name" value="MOTILITY PROTEIN A"/>
    <property type="match status" value="1"/>
</dbReference>
<evidence type="ECO:0000256" key="3">
    <source>
        <dbReference type="ARBA" id="ARBA00022448"/>
    </source>
</evidence>
<comment type="subcellular location">
    <subcellularLocation>
        <location evidence="1">Cell membrane</location>
        <topology evidence="1">Multi-pass membrane protein</topology>
    </subcellularLocation>
</comment>
<dbReference type="EMBL" id="JBHSEF010000022">
    <property type="protein sequence ID" value="MFC4355279.1"/>
    <property type="molecule type" value="Genomic_DNA"/>
</dbReference>
<keyword evidence="15" id="KW-0969">Cilium</keyword>
<keyword evidence="9 12" id="KW-1133">Transmembrane helix</keyword>
<keyword evidence="6 12" id="KW-0812">Transmembrane</keyword>
<evidence type="ECO:0000256" key="10">
    <source>
        <dbReference type="ARBA" id="ARBA00023065"/>
    </source>
</evidence>
<dbReference type="RefSeq" id="WP_378141703.1">
    <property type="nucleotide sequence ID" value="NZ_JBHSEF010000022.1"/>
</dbReference>
<feature type="transmembrane region" description="Helical" evidence="12">
    <location>
        <begin position="7"/>
        <end position="24"/>
    </location>
</feature>
<keyword evidence="16" id="KW-1185">Reference proteome</keyword>
<name>A0ABV8UXN6_9BACL</name>
<evidence type="ECO:0000256" key="12">
    <source>
        <dbReference type="SAM" id="Phobius"/>
    </source>
</evidence>
<organism evidence="15 16">
    <name type="scientific">Chryseomicrobium palamuruense</name>
    <dbReference type="NCBI Taxonomy" id="682973"/>
    <lineage>
        <taxon>Bacteria</taxon>
        <taxon>Bacillati</taxon>
        <taxon>Bacillota</taxon>
        <taxon>Bacilli</taxon>
        <taxon>Bacillales</taxon>
        <taxon>Caryophanaceae</taxon>
        <taxon>Chryseomicrobium</taxon>
    </lineage>
</organism>
<accession>A0ABV8UXN6</accession>
<dbReference type="NCBIfam" id="NF005997">
    <property type="entry name" value="PRK08124.1"/>
    <property type="match status" value="1"/>
</dbReference>
<dbReference type="InterPro" id="IPR047055">
    <property type="entry name" value="MotA-like"/>
</dbReference>
<keyword evidence="5" id="KW-0145">Chemotaxis</keyword>
<dbReference type="InterPro" id="IPR000540">
    <property type="entry name" value="Flag_MotA_CS"/>
</dbReference>
<evidence type="ECO:0000256" key="8">
    <source>
        <dbReference type="ARBA" id="ARBA00022781"/>
    </source>
</evidence>
<feature type="transmembrane region" description="Helical" evidence="12">
    <location>
        <begin position="183"/>
        <end position="201"/>
    </location>
</feature>
<keyword evidence="3" id="KW-0813">Transport</keyword>
<evidence type="ECO:0000259" key="14">
    <source>
        <dbReference type="Pfam" id="PF20560"/>
    </source>
</evidence>
<comment type="similarity">
    <text evidence="2">Belongs to the MotA family.</text>
</comment>
<dbReference type="InterPro" id="IPR046786">
    <property type="entry name" value="MotA_N"/>
</dbReference>
<protein>
    <submittedName>
        <fullName evidence="15">Flagellar motor stator protein MotA</fullName>
    </submittedName>
</protein>
<keyword evidence="11 12" id="KW-0472">Membrane</keyword>
<evidence type="ECO:0000259" key="13">
    <source>
        <dbReference type="Pfam" id="PF01618"/>
    </source>
</evidence>
<feature type="domain" description="MotA/TolQ/ExbB proton channel" evidence="13">
    <location>
        <begin position="102"/>
        <end position="217"/>
    </location>
</feature>
<comment type="caution">
    <text evidence="15">The sequence shown here is derived from an EMBL/GenBank/DDBJ whole genome shotgun (WGS) entry which is preliminary data.</text>
</comment>
<evidence type="ECO:0000256" key="9">
    <source>
        <dbReference type="ARBA" id="ARBA00022989"/>
    </source>
</evidence>
<dbReference type="Pfam" id="PF20560">
    <property type="entry name" value="MotA_N"/>
    <property type="match status" value="1"/>
</dbReference>
<keyword evidence="15" id="KW-0966">Cell projection</keyword>
<evidence type="ECO:0000256" key="7">
    <source>
        <dbReference type="ARBA" id="ARBA00022779"/>
    </source>
</evidence>
<dbReference type="Proteomes" id="UP001595733">
    <property type="component" value="Unassembled WGS sequence"/>
</dbReference>
<gene>
    <name evidence="15" type="primary">motA</name>
    <name evidence="15" type="ORF">ACFO0S_09495</name>
</gene>
<evidence type="ECO:0000256" key="6">
    <source>
        <dbReference type="ARBA" id="ARBA00022692"/>
    </source>
</evidence>
<feature type="transmembrane region" description="Helical" evidence="12">
    <location>
        <begin position="30"/>
        <end position="51"/>
    </location>
</feature>
<reference evidence="16" key="1">
    <citation type="journal article" date="2019" name="Int. J. Syst. Evol. Microbiol.">
        <title>The Global Catalogue of Microorganisms (GCM) 10K type strain sequencing project: providing services to taxonomists for standard genome sequencing and annotation.</title>
        <authorList>
            <consortium name="The Broad Institute Genomics Platform"/>
            <consortium name="The Broad Institute Genome Sequencing Center for Infectious Disease"/>
            <person name="Wu L."/>
            <person name="Ma J."/>
        </authorList>
    </citation>
    <scope>NUCLEOTIDE SEQUENCE [LARGE SCALE GENOMIC DNA]</scope>
    <source>
        <strain evidence="16">CCUG 50353</strain>
    </source>
</reference>
<keyword evidence="15" id="KW-0282">Flagellum</keyword>
<evidence type="ECO:0000256" key="11">
    <source>
        <dbReference type="ARBA" id="ARBA00023136"/>
    </source>
</evidence>
<keyword evidence="10" id="KW-0406">Ion transport</keyword>
<evidence type="ECO:0000313" key="16">
    <source>
        <dbReference type="Proteomes" id="UP001595733"/>
    </source>
</evidence>
<evidence type="ECO:0000313" key="15">
    <source>
        <dbReference type="EMBL" id="MFC4355279.1"/>
    </source>
</evidence>
<dbReference type="PANTHER" id="PTHR30433">
    <property type="entry name" value="CHEMOTAXIS PROTEIN MOTA"/>
    <property type="match status" value="1"/>
</dbReference>
<sequence>MDRTSWIGFIFAFVVLIGGLILKGSSPTVLLNGAALVIIFAGTAASIMIAFPMSEIKRLPQLFRVIFKESKELTVRDLIPLFSEWTVLARREGLLALEEPSERLDDEFLKRGLRMVVDGESQEMIRNLLEEDIAAMEERHTVGAKIFSQAGTYAPTLGVLGAVIGLVAALSHLEDVALLGKSISAAFIATLFGIFSGYVLWHPFANKLKQKSAAEAQIKQIMIEGILAVQEGLPARVVEEKLKTYLPSKERNLEAVGKKGKAKGKAGESVEA</sequence>
<evidence type="ECO:0000256" key="5">
    <source>
        <dbReference type="ARBA" id="ARBA00022500"/>
    </source>
</evidence>